<feature type="binding site" evidence="2">
    <location>
        <position position="79"/>
    </location>
    <ligand>
        <name>substrate</name>
    </ligand>
</feature>
<comment type="function">
    <text evidence="2">Catalyzes the condensation of isopentenyl diphosphate (IPP) with allylic pyrophosphates generating different type of terpenoids.</text>
</comment>
<comment type="similarity">
    <text evidence="2">Belongs to the UPP synthase family.</text>
</comment>
<dbReference type="NCBIfam" id="NF011405">
    <property type="entry name" value="PRK14830.1"/>
    <property type="match status" value="1"/>
</dbReference>
<protein>
    <recommendedName>
        <fullName evidence="2">Isoprenyl transferase</fullName>
        <ecNumber evidence="2">2.5.1.-</ecNumber>
    </recommendedName>
</protein>
<feature type="binding site" evidence="2">
    <location>
        <begin position="73"/>
        <end position="75"/>
    </location>
    <ligand>
        <name>substrate</name>
    </ligand>
</feature>
<evidence type="ECO:0000313" key="4">
    <source>
        <dbReference type="Proteomes" id="UP001230253"/>
    </source>
</evidence>
<dbReference type="GO" id="GO:0008834">
    <property type="term" value="F:ditrans,polycis-undecaprenyl-diphosphate synthase [(2E,6E)-farnesyl-diphosphate specific] activity"/>
    <property type="evidence" value="ECO:0007669"/>
    <property type="project" value="UniProtKB-EC"/>
</dbReference>
<dbReference type="PROSITE" id="PS01066">
    <property type="entry name" value="UPP_SYNTHASE"/>
    <property type="match status" value="1"/>
</dbReference>
<comment type="subunit">
    <text evidence="2">Homodimer.</text>
</comment>
<feature type="binding site" evidence="2">
    <location>
        <position position="33"/>
    </location>
    <ligand>
        <name>substrate</name>
    </ligand>
</feature>
<dbReference type="InterPro" id="IPR001441">
    <property type="entry name" value="UPP_synth-like"/>
</dbReference>
<comment type="cofactor">
    <cofactor evidence="2">
        <name>Mg(2+)</name>
        <dbReference type="ChEBI" id="CHEBI:18420"/>
    </cofactor>
    <text evidence="2">Binds 2 magnesium ions per subunit.</text>
</comment>
<comment type="caution">
    <text evidence="3">The sequence shown here is derived from an EMBL/GenBank/DDBJ whole genome shotgun (WGS) entry which is preliminary data.</text>
</comment>
<dbReference type="NCBIfam" id="NF011408">
    <property type="entry name" value="PRK14834.1"/>
    <property type="match status" value="1"/>
</dbReference>
<feature type="binding site" evidence="2">
    <location>
        <begin position="29"/>
        <end position="32"/>
    </location>
    <ligand>
        <name>substrate</name>
    </ligand>
</feature>
<dbReference type="NCBIfam" id="TIGR00055">
    <property type="entry name" value="uppS"/>
    <property type="match status" value="1"/>
</dbReference>
<dbReference type="HAMAP" id="MF_01139">
    <property type="entry name" value="ISPT"/>
    <property type="match status" value="1"/>
</dbReference>
<feature type="active site" description="Proton acceptor" evidence="2">
    <location>
        <position position="76"/>
    </location>
</feature>
<feature type="binding site" evidence="2">
    <location>
        <position position="196"/>
    </location>
    <ligand>
        <name>substrate</name>
    </ligand>
</feature>
<evidence type="ECO:0000313" key="3">
    <source>
        <dbReference type="EMBL" id="MDQ0327313.1"/>
    </source>
</evidence>
<dbReference type="PANTHER" id="PTHR10291:SF0">
    <property type="entry name" value="DEHYDRODOLICHYL DIPHOSPHATE SYNTHASE 2"/>
    <property type="match status" value="1"/>
</dbReference>
<gene>
    <name evidence="3" type="ORF">J2R99_003182</name>
</gene>
<dbReference type="CDD" id="cd00475">
    <property type="entry name" value="Cis_IPPS"/>
    <property type="match status" value="1"/>
</dbReference>
<dbReference type="RefSeq" id="WP_307155367.1">
    <property type="nucleotide sequence ID" value="NZ_JAUSUK010000002.1"/>
</dbReference>
<evidence type="ECO:0000256" key="1">
    <source>
        <dbReference type="ARBA" id="ARBA00022679"/>
    </source>
</evidence>
<organism evidence="3 4">
    <name type="scientific">Rhodopseudomonas julia</name>
    <dbReference type="NCBI Taxonomy" id="200617"/>
    <lineage>
        <taxon>Bacteria</taxon>
        <taxon>Pseudomonadati</taxon>
        <taxon>Pseudomonadota</taxon>
        <taxon>Alphaproteobacteria</taxon>
        <taxon>Hyphomicrobiales</taxon>
        <taxon>Nitrobacteraceae</taxon>
        <taxon>Rhodopseudomonas</taxon>
    </lineage>
</organism>
<sequence length="251" mass="28347">MGKLAQIDPLPLTQSGGEVPAHVAIIMDGNGRWASARGLPRIEGHRRGVESVRRTVRHAGDRGVRVLTLFTFSSENWSRPRSEINDLFNLLRFFIRNDLAELKKNGVRIRVIGRREGLPKDIAALVEKAETETRGNEGLVLQVAFNYGGRDELVRAMRRIGEKMVRGEIDPADFSERVFAEHLDTAGVSDPDLLIRTSGEARISNFLLWQLAYTEFVFLPVYWPDFDENEFDAAIAEFHSRERRFGGLTGV</sequence>
<feature type="binding site" evidence="2">
    <location>
        <position position="215"/>
    </location>
    <ligand>
        <name>Mg(2+)</name>
        <dbReference type="ChEBI" id="CHEBI:18420"/>
    </ligand>
</feature>
<keyword evidence="1 2" id="KW-0808">Transferase</keyword>
<feature type="binding site" evidence="2">
    <location>
        <position position="45"/>
    </location>
    <ligand>
        <name>substrate</name>
    </ligand>
</feature>
<feature type="active site" evidence="2">
    <location>
        <position position="28"/>
    </location>
</feature>
<name>A0ABU0C9W4_9BRAD</name>
<dbReference type="EMBL" id="JAUSUK010000002">
    <property type="protein sequence ID" value="MDQ0327313.1"/>
    <property type="molecule type" value="Genomic_DNA"/>
</dbReference>
<dbReference type="Proteomes" id="UP001230253">
    <property type="component" value="Unassembled WGS sequence"/>
</dbReference>
<dbReference type="Pfam" id="PF01255">
    <property type="entry name" value="Prenyltransf"/>
    <property type="match status" value="1"/>
</dbReference>
<feature type="binding site" evidence="2">
    <location>
        <position position="28"/>
    </location>
    <ligand>
        <name>Mg(2+)</name>
        <dbReference type="ChEBI" id="CHEBI:18420"/>
    </ligand>
</feature>
<keyword evidence="4" id="KW-1185">Reference proteome</keyword>
<proteinExistence type="inferred from homology"/>
<keyword evidence="2" id="KW-0479">Metal-binding</keyword>
<dbReference type="SUPFAM" id="SSF64005">
    <property type="entry name" value="Undecaprenyl diphosphate synthase"/>
    <property type="match status" value="1"/>
</dbReference>
<keyword evidence="2" id="KW-0460">Magnesium</keyword>
<dbReference type="PANTHER" id="PTHR10291">
    <property type="entry name" value="DEHYDRODOLICHYL DIPHOSPHATE SYNTHASE FAMILY MEMBER"/>
    <property type="match status" value="1"/>
</dbReference>
<feature type="binding site" evidence="2">
    <location>
        <position position="41"/>
    </location>
    <ligand>
        <name>substrate</name>
    </ligand>
</feature>
<feature type="binding site" evidence="2">
    <location>
        <position position="77"/>
    </location>
    <ligand>
        <name>substrate</name>
    </ligand>
</feature>
<reference evidence="3 4" key="1">
    <citation type="submission" date="2023-07" db="EMBL/GenBank/DDBJ databases">
        <title>Genomic Encyclopedia of Type Strains, Phase IV (KMG-IV): sequencing the most valuable type-strain genomes for metagenomic binning, comparative biology and taxonomic classification.</title>
        <authorList>
            <person name="Goeker M."/>
        </authorList>
    </citation>
    <scope>NUCLEOTIDE SEQUENCE [LARGE SCALE GENOMIC DNA]</scope>
    <source>
        <strain evidence="3 4">DSM 11549</strain>
    </source>
</reference>
<feature type="binding site" evidence="2">
    <location>
        <begin position="202"/>
        <end position="204"/>
    </location>
    <ligand>
        <name>substrate</name>
    </ligand>
</feature>
<dbReference type="InterPro" id="IPR018520">
    <property type="entry name" value="UPP_synth-like_CS"/>
</dbReference>
<accession>A0ABU0C9W4</accession>
<dbReference type="EC" id="2.5.1.-" evidence="2"/>
<dbReference type="Gene3D" id="3.40.1180.10">
    <property type="entry name" value="Decaprenyl diphosphate synthase-like"/>
    <property type="match status" value="1"/>
</dbReference>
<evidence type="ECO:0000256" key="2">
    <source>
        <dbReference type="HAMAP-Rule" id="MF_01139"/>
    </source>
</evidence>
<dbReference type="InterPro" id="IPR036424">
    <property type="entry name" value="UPP_synth-like_sf"/>
</dbReference>